<dbReference type="InterPro" id="IPR013783">
    <property type="entry name" value="Ig-like_fold"/>
</dbReference>
<proteinExistence type="inferred from homology"/>
<dbReference type="SUPFAM" id="SSF81296">
    <property type="entry name" value="E set domains"/>
    <property type="match status" value="1"/>
</dbReference>
<comment type="similarity">
    <text evidence="1 4">Belongs to the glycosyl hydrolase 13 family.</text>
</comment>
<dbReference type="GO" id="GO:0005975">
    <property type="term" value="P:carbohydrate metabolic process"/>
    <property type="evidence" value="ECO:0007669"/>
    <property type="project" value="InterPro"/>
</dbReference>
<reference evidence="6 7" key="2">
    <citation type="submission" date="2015-01" db="EMBL/GenBank/DDBJ databases">
        <authorList>
            <consortium name="NBRP consortium"/>
            <person name="Sawabe T."/>
            <person name="Meirelles P."/>
            <person name="Feng G."/>
            <person name="Sayaka M."/>
            <person name="Hattori M."/>
            <person name="Ohkuma M."/>
        </authorList>
    </citation>
    <scope>NUCLEOTIDE SEQUENCE [LARGE SCALE GENOMIC DNA]</scope>
    <source>
        <strain evidence="7">JCM 19231</strain>
    </source>
</reference>
<dbReference type="Pfam" id="PF02903">
    <property type="entry name" value="Alpha-amylase_N"/>
    <property type="match status" value="1"/>
</dbReference>
<gene>
    <name evidence="6" type="ORF">JCM19231_1938</name>
</gene>
<dbReference type="GO" id="GO:0004556">
    <property type="term" value="F:alpha-amylase activity"/>
    <property type="evidence" value="ECO:0007669"/>
    <property type="project" value="InterPro"/>
</dbReference>
<dbReference type="InterPro" id="IPR017853">
    <property type="entry name" value="GH"/>
</dbReference>
<dbReference type="EC" id="3.2.1.135" evidence="6"/>
<accession>A0A0B8NS38</accession>
<dbReference type="CDD" id="cd11338">
    <property type="entry name" value="AmyAc_CMD"/>
    <property type="match status" value="1"/>
</dbReference>
<dbReference type="InterPro" id="IPR045857">
    <property type="entry name" value="O16G_dom_2"/>
</dbReference>
<dbReference type="InterPro" id="IPR006047">
    <property type="entry name" value="GH13_cat_dom"/>
</dbReference>
<evidence type="ECO:0000259" key="5">
    <source>
        <dbReference type="SMART" id="SM00642"/>
    </source>
</evidence>
<dbReference type="SUPFAM" id="SSF51445">
    <property type="entry name" value="(Trans)glycosidases"/>
    <property type="match status" value="1"/>
</dbReference>
<dbReference type="InterPro" id="IPR004185">
    <property type="entry name" value="Glyco_hydro_13_lg-like_dom"/>
</dbReference>
<dbReference type="PANTHER" id="PTHR10357:SF210">
    <property type="entry name" value="MALTODEXTRIN GLUCOSIDASE"/>
    <property type="match status" value="1"/>
</dbReference>
<keyword evidence="7" id="KW-1185">Reference proteome</keyword>
<name>A0A0B8NS38_9VIBR</name>
<dbReference type="GO" id="GO:0031216">
    <property type="term" value="F:neopullulanase activity"/>
    <property type="evidence" value="ECO:0007669"/>
    <property type="project" value="UniProtKB-EC"/>
</dbReference>
<reference evidence="6 7" key="1">
    <citation type="submission" date="2015-01" db="EMBL/GenBank/DDBJ databases">
        <title>Vibrio sp. C1 JCM 19231 whole genome shotgun sequence.</title>
        <authorList>
            <person name="Sawabe T."/>
            <person name="Meirelles P."/>
            <person name="Feng G."/>
            <person name="Sayaka M."/>
            <person name="Hattori M."/>
            <person name="Ohkuma M."/>
        </authorList>
    </citation>
    <scope>NUCLEOTIDE SEQUENCE [LARGE SCALE GENOMIC DNA]</scope>
    <source>
        <strain evidence="7">JCM 19231</strain>
    </source>
</reference>
<dbReference type="Gene3D" id="2.60.40.10">
    <property type="entry name" value="Immunoglobulins"/>
    <property type="match status" value="1"/>
</dbReference>
<dbReference type="GO" id="GO:0043169">
    <property type="term" value="F:cation binding"/>
    <property type="evidence" value="ECO:0007669"/>
    <property type="project" value="InterPro"/>
</dbReference>
<dbReference type="Gene3D" id="3.90.400.10">
    <property type="entry name" value="Oligo-1,6-glucosidase, Domain 2"/>
    <property type="match status" value="1"/>
</dbReference>
<evidence type="ECO:0000313" key="6">
    <source>
        <dbReference type="EMBL" id="GAM55122.1"/>
    </source>
</evidence>
<dbReference type="AlphaFoldDB" id="A0A0B8NS38"/>
<sequence>MDALSTIFHTGSGRDCYAFDNDTIHIRLQTGIDIATKVCLWVGDPYVWDMSSDNKELRGWNGGEEIEMKLEATTDHSQHWFADYKADRKRARYGFIVYLNDGRRMLVGESFSADITDAKSADRELKTLYNFFCFPYIVPSDVIKTPQWVKETIWYQVYPERFFNGDPSCDPLGCLPWGTENTNVGQTGGDLWGIIQKLDYLQELGITGVYFCPVFTAESSHKYDTIDYYSVDPTFGGNKALKTLIEEAHKRGIRVMLDAVYNHIGHKSPIWQDVIVNGENSKYADWFYINRFPVEHDKNEYDDNGVLNYESFADNVSMPKLNVQNPECRDYLLAVTKYWTENYDIDGWRLDVAAEVGHEFWRDFRRTVKAINPECYILGEIWHGGMNWLRGEQYDALMNYPLSQPAIDFFANQDINKGEMVSRVNTANLMYPKPIQEVMLNLVDSHDTSRIKTLCDGDERRAKLLFAFLFTQPGSPCIFYGSEIGMQGTINMSARNCMDWSEEAHQSPMKPFIKSLIELRKENGHFIGHSLEWLETGAEKVVAYRIGNLLVILSNSDQAETAEIQGQRFELEPYGLRLS</sequence>
<evidence type="ECO:0000256" key="3">
    <source>
        <dbReference type="ARBA" id="ARBA00023295"/>
    </source>
</evidence>
<protein>
    <submittedName>
        <fullName evidence="6">Neopullulanase</fullName>
        <ecNumber evidence="6">3.2.1.135</ecNumber>
    </submittedName>
</protein>
<dbReference type="RefSeq" id="WP_261837108.1">
    <property type="nucleotide sequence ID" value="NZ_AP024882.1"/>
</dbReference>
<dbReference type="EMBL" id="BBRZ01000010">
    <property type="protein sequence ID" value="GAM55122.1"/>
    <property type="molecule type" value="Genomic_DNA"/>
</dbReference>
<organism evidence="6 7">
    <name type="scientific">Vibrio ishigakensis</name>
    <dbReference type="NCBI Taxonomy" id="1481914"/>
    <lineage>
        <taxon>Bacteria</taxon>
        <taxon>Pseudomonadati</taxon>
        <taxon>Pseudomonadota</taxon>
        <taxon>Gammaproteobacteria</taxon>
        <taxon>Vibrionales</taxon>
        <taxon>Vibrionaceae</taxon>
        <taxon>Vibrio</taxon>
    </lineage>
</organism>
<dbReference type="PRINTS" id="PR00110">
    <property type="entry name" value="ALPHAAMYLASE"/>
</dbReference>
<dbReference type="Pfam" id="PF00128">
    <property type="entry name" value="Alpha-amylase"/>
    <property type="match status" value="1"/>
</dbReference>
<dbReference type="Proteomes" id="UP000031671">
    <property type="component" value="Unassembled WGS sequence"/>
</dbReference>
<evidence type="ECO:0000256" key="1">
    <source>
        <dbReference type="ARBA" id="ARBA00008061"/>
    </source>
</evidence>
<evidence type="ECO:0000256" key="2">
    <source>
        <dbReference type="ARBA" id="ARBA00022801"/>
    </source>
</evidence>
<evidence type="ECO:0000313" key="7">
    <source>
        <dbReference type="Proteomes" id="UP000031671"/>
    </source>
</evidence>
<dbReference type="CDD" id="cd02857">
    <property type="entry name" value="E_set_CDase_PDE_N"/>
    <property type="match status" value="1"/>
</dbReference>
<evidence type="ECO:0000256" key="4">
    <source>
        <dbReference type="RuleBase" id="RU003615"/>
    </source>
</evidence>
<keyword evidence="3 6" id="KW-0326">Glycosidase</keyword>
<dbReference type="PANTHER" id="PTHR10357">
    <property type="entry name" value="ALPHA-AMYLASE FAMILY MEMBER"/>
    <property type="match status" value="1"/>
</dbReference>
<dbReference type="InterPro" id="IPR006046">
    <property type="entry name" value="Alpha_amylase"/>
</dbReference>
<feature type="domain" description="Glycosyl hydrolase family 13 catalytic" evidence="5">
    <location>
        <begin position="156"/>
        <end position="520"/>
    </location>
</feature>
<dbReference type="InterPro" id="IPR014756">
    <property type="entry name" value="Ig_E-set"/>
</dbReference>
<comment type="caution">
    <text evidence="6">The sequence shown here is derived from an EMBL/GenBank/DDBJ whole genome shotgun (WGS) entry which is preliminary data.</text>
</comment>
<dbReference type="SMART" id="SM00642">
    <property type="entry name" value="Aamy"/>
    <property type="match status" value="1"/>
</dbReference>
<keyword evidence="2 6" id="KW-0378">Hydrolase</keyword>
<dbReference type="Gene3D" id="3.20.20.80">
    <property type="entry name" value="Glycosidases"/>
    <property type="match status" value="1"/>
</dbReference>